<reference evidence="2 3" key="1">
    <citation type="submission" date="2016-08" db="EMBL/GenBank/DDBJ databases">
        <title>Genome of Bacillus solimangrovi GH2-4.</title>
        <authorList>
            <person name="Lim S."/>
            <person name="Kim B.-C."/>
        </authorList>
    </citation>
    <scope>NUCLEOTIDE SEQUENCE [LARGE SCALE GENOMIC DNA]</scope>
    <source>
        <strain evidence="2 3">GH2-4</strain>
    </source>
</reference>
<dbReference type="HAMAP" id="MF_01575">
    <property type="entry name" value="UPF0398"/>
    <property type="match status" value="1"/>
</dbReference>
<protein>
    <recommendedName>
        <fullName evidence="1">UPF0398 protein BFG57_14070</fullName>
    </recommendedName>
</protein>
<name>A0A1E5LG07_9BACI</name>
<dbReference type="Gene3D" id="3.40.50.450">
    <property type="match status" value="1"/>
</dbReference>
<accession>A0A1E5LG07</accession>
<evidence type="ECO:0000313" key="2">
    <source>
        <dbReference type="EMBL" id="OEH92986.1"/>
    </source>
</evidence>
<dbReference type="PANTHER" id="PTHR38440">
    <property type="entry name" value="UPF0398 PROTEIN YPSA"/>
    <property type="match status" value="1"/>
</dbReference>
<keyword evidence="3" id="KW-1185">Reference proteome</keyword>
<dbReference type="OrthoDB" id="2301957at2"/>
<dbReference type="Proteomes" id="UP000095209">
    <property type="component" value="Unassembled WGS sequence"/>
</dbReference>
<comment type="similarity">
    <text evidence="1">Belongs to the UPF0398 family.</text>
</comment>
<dbReference type="InterPro" id="IPR010697">
    <property type="entry name" value="YspA"/>
</dbReference>
<dbReference type="STRING" id="1305675.BFG57_14070"/>
<dbReference type="NCBIfam" id="NF010181">
    <property type="entry name" value="PRK13660.1"/>
    <property type="match status" value="1"/>
</dbReference>
<sequence length="188" mass="22071">MKVVTVTGYKPYELGIFQDSHPAVHFIKKALKKQIVQLVEGGLEWILISGQPGVELWCAEVVFELQEQYPVLQLGVITAILNHHERWKDEQKESYEMILAQADYVDTLSKRPYEGPWQFRNLNEWLIDKSDALLVIYDEEKQGTPQYLLNVARRAQEHEQYEIIMITPFDIQMIAEDEQMSNPDYWTQ</sequence>
<dbReference type="Pfam" id="PF06908">
    <property type="entry name" value="YpsA"/>
    <property type="match status" value="1"/>
</dbReference>
<dbReference type="PIRSF" id="PIRSF021290">
    <property type="entry name" value="DUF1273"/>
    <property type="match status" value="1"/>
</dbReference>
<evidence type="ECO:0000256" key="1">
    <source>
        <dbReference type="HAMAP-Rule" id="MF_01575"/>
    </source>
</evidence>
<dbReference type="PANTHER" id="PTHR38440:SF1">
    <property type="entry name" value="UPF0398 PROTEIN SPR0331"/>
    <property type="match status" value="1"/>
</dbReference>
<organism evidence="2 3">
    <name type="scientific">Bacillus solimangrovi</name>
    <dbReference type="NCBI Taxonomy" id="1305675"/>
    <lineage>
        <taxon>Bacteria</taxon>
        <taxon>Bacillati</taxon>
        <taxon>Bacillota</taxon>
        <taxon>Bacilli</taxon>
        <taxon>Bacillales</taxon>
        <taxon>Bacillaceae</taxon>
        <taxon>Bacillus</taxon>
    </lineage>
</organism>
<gene>
    <name evidence="2" type="ORF">BFG57_14070</name>
</gene>
<comment type="caution">
    <text evidence="2">The sequence shown here is derived from an EMBL/GenBank/DDBJ whole genome shotgun (WGS) entry which is preliminary data.</text>
</comment>
<evidence type="ECO:0000313" key="3">
    <source>
        <dbReference type="Proteomes" id="UP000095209"/>
    </source>
</evidence>
<dbReference type="AlphaFoldDB" id="A0A1E5LG07"/>
<proteinExistence type="inferred from homology"/>
<dbReference type="SUPFAM" id="SSF102405">
    <property type="entry name" value="MCP/YpsA-like"/>
    <property type="match status" value="1"/>
</dbReference>
<dbReference type="EMBL" id="MJEH01000019">
    <property type="protein sequence ID" value="OEH92986.1"/>
    <property type="molecule type" value="Genomic_DNA"/>
</dbReference>
<dbReference type="RefSeq" id="WP_069716977.1">
    <property type="nucleotide sequence ID" value="NZ_MJEH01000019.1"/>
</dbReference>